<sequence length="1151" mass="128924">PPTPTGSSWRLKFQGTRHDEILSRSVKTDKKGKASFNFTPEQEGNYRVEWTGKEKGALPVKGATTVWVATTATTDLDTRHGGLEIIVDKDTFQSGQTTPVMLMAPGNDRYVLFSVEGDDLYSYQLVHMEGPVKLIQLDVEEKHVPNIFLNAVMISDRQMYQDSKQVIVPPVKNFLDVQVTPDKNRYQPGAEGTLTVTTLDHSGHPVSAEVALGLVDASIFAIQQDLAPDPRQFFFGNKRQHRPQTRSTFQFKSYLKLVESDEGGLQDDRELRNSKNNVPARFDYKKKDRVRKEFAQKLAKPSALSRQSGMLADSLAPALLKSASIMEERESDIGMSAQTPAVQVRSDFRATAFWQPNLVTDRNGKAKVKVKFPDSLTEWRTTARVVSRNNQFGIGSASTQTRKPLIVRLQAPRFFVVDDTLTISALVNNNTEKSMKVRPSINTDGLTLLGAIVDGKQVKSIEEIRVPAMSEKRIDWKVRVDTPGSAKIFIAVKGKKYSDAMEKTFNVHEHGIEKFIAKSGKMRGDEITVHLDLPKERKKDSTRLMVQVAPSMAVTLLDSLPYLIDFPYGCTEQTMSRFLPAVITLKTLTDLGLQPESIAGRIFGGIDVSLTDNTHPKGKKNLGALNQIVDKGLKRLVDFQHGDGGWGWWKKGESDSFMSAYVLWGLTLAKDSGVEVDGDVLTRADRFLDRKLVESETRFDQQAFMLHALASAHATLKRKKISKFQATAFKNLWSNRTRLNAYTRSLLAMAAFHYGEKEKAEILIENLENGVKIDRTPDTSIVQKGEQKSGQGVLFTAHWGEDGIHWRWSDGGVEATAFALRALVLIDPENKLIEPVTNWLVKNRRGAHWSNTRNTAIAVLALNDYLKTSGELNTDLEYEIFANGQSIAKTKVKDVLSAPSIFPVGAKFIQDGANEFKVVRKQGKGPLYFSIQAKFFSLEEPITPAGNEIFLRRQYFKLVGRPTLLKGLVYDRVPLNDGDSVMSGERIETLLTLETKNNYEYLIIEDLKPAGFESVKIKSGASLYARELKSSATGRKLGKPKKAKENLSPPSPQSPPPLKERRILLPSGSAQADDYTGRSRWVYQELRDRKMALFIDKLPEGIWEIRTSLRAEVPGKFHALPVMAHAMYIPEIRANSQEIRLTVKDRVREDQ</sequence>
<feature type="region of interest" description="Disordered" evidence="1">
    <location>
        <begin position="1034"/>
        <end position="1060"/>
    </location>
</feature>
<dbReference type="SMART" id="SM01359">
    <property type="entry name" value="A2M_N_2"/>
    <property type="match status" value="1"/>
</dbReference>
<proteinExistence type="predicted"/>
<evidence type="ECO:0000259" key="3">
    <source>
        <dbReference type="SMART" id="SM01360"/>
    </source>
</evidence>
<evidence type="ECO:0008006" key="5">
    <source>
        <dbReference type="Google" id="ProtNLM"/>
    </source>
</evidence>
<accession>A0A3B1D0K6</accession>
<dbReference type="InterPro" id="IPR051802">
    <property type="entry name" value="YfhM-like"/>
</dbReference>
<organism evidence="4">
    <name type="scientific">hydrothermal vent metagenome</name>
    <dbReference type="NCBI Taxonomy" id="652676"/>
    <lineage>
        <taxon>unclassified sequences</taxon>
        <taxon>metagenomes</taxon>
        <taxon>ecological metagenomes</taxon>
    </lineage>
</organism>
<dbReference type="SMART" id="SM01360">
    <property type="entry name" value="A2M"/>
    <property type="match status" value="1"/>
</dbReference>
<dbReference type="GO" id="GO:0004866">
    <property type="term" value="F:endopeptidase inhibitor activity"/>
    <property type="evidence" value="ECO:0007669"/>
    <property type="project" value="InterPro"/>
</dbReference>
<dbReference type="AlphaFoldDB" id="A0A3B1D0K6"/>
<dbReference type="CDD" id="cd02891">
    <property type="entry name" value="A2M_like"/>
    <property type="match status" value="1"/>
</dbReference>
<dbReference type="Pfam" id="PF17973">
    <property type="entry name" value="bMG10"/>
    <property type="match status" value="1"/>
</dbReference>
<dbReference type="InterPro" id="IPR013783">
    <property type="entry name" value="Ig-like_fold"/>
</dbReference>
<gene>
    <name evidence="4" type="ORF">MNBD_NITROSPINAE05-140</name>
</gene>
<evidence type="ECO:0000259" key="2">
    <source>
        <dbReference type="SMART" id="SM01359"/>
    </source>
</evidence>
<reference evidence="4" key="1">
    <citation type="submission" date="2018-06" db="EMBL/GenBank/DDBJ databases">
        <authorList>
            <person name="Zhirakovskaya E."/>
        </authorList>
    </citation>
    <scope>NUCLEOTIDE SEQUENCE</scope>
</reference>
<dbReference type="InterPro" id="IPR047565">
    <property type="entry name" value="Alpha-macroglob_thiol-ester_cl"/>
</dbReference>
<dbReference type="Gene3D" id="2.60.40.10">
    <property type="entry name" value="Immunoglobulins"/>
    <property type="match status" value="1"/>
</dbReference>
<protein>
    <recommendedName>
        <fullName evidence="5">Alpha-2-macroglobulin domain-containing protein</fullName>
    </recommendedName>
</protein>
<dbReference type="PANTHER" id="PTHR40094">
    <property type="entry name" value="ALPHA-2-MACROGLOBULIN HOMOLOG"/>
    <property type="match status" value="1"/>
</dbReference>
<feature type="domain" description="Alpha-2-macroglobulin" evidence="3">
    <location>
        <begin position="351"/>
        <end position="441"/>
    </location>
</feature>
<dbReference type="InterPro" id="IPR008930">
    <property type="entry name" value="Terpenoid_cyclase/PrenylTrfase"/>
</dbReference>
<dbReference type="InterPro" id="IPR011625">
    <property type="entry name" value="A2M_N_BRD"/>
</dbReference>
<dbReference type="InterPro" id="IPR011626">
    <property type="entry name" value="Alpha-macroglobulin_TED"/>
</dbReference>
<feature type="non-terminal residue" evidence="4">
    <location>
        <position position="1"/>
    </location>
</feature>
<name>A0A3B1D0K6_9ZZZZ</name>
<dbReference type="Pfam" id="PF07678">
    <property type="entry name" value="TED_complement"/>
    <property type="match status" value="1"/>
</dbReference>
<dbReference type="Pfam" id="PF00207">
    <property type="entry name" value="A2M"/>
    <property type="match status" value="1"/>
</dbReference>
<evidence type="ECO:0000313" key="4">
    <source>
        <dbReference type="EMBL" id="VAX29744.1"/>
    </source>
</evidence>
<dbReference type="SUPFAM" id="SSF48239">
    <property type="entry name" value="Terpenoid cyclases/Protein prenyltransferases"/>
    <property type="match status" value="1"/>
</dbReference>
<dbReference type="PANTHER" id="PTHR40094:SF1">
    <property type="entry name" value="UBIQUITIN DOMAIN-CONTAINING PROTEIN"/>
    <property type="match status" value="1"/>
</dbReference>
<dbReference type="InterPro" id="IPR001599">
    <property type="entry name" value="Macroglobln_a2"/>
</dbReference>
<dbReference type="EMBL" id="UOGG01000090">
    <property type="protein sequence ID" value="VAX29744.1"/>
    <property type="molecule type" value="Genomic_DNA"/>
</dbReference>
<dbReference type="Gene3D" id="2.20.130.20">
    <property type="match status" value="1"/>
</dbReference>
<feature type="domain" description="Alpha-2-macroglobulin bait region" evidence="2">
    <location>
        <begin position="83"/>
        <end position="222"/>
    </location>
</feature>
<dbReference type="SMART" id="SM01419">
    <property type="entry name" value="Thiol-ester_cl"/>
    <property type="match status" value="1"/>
</dbReference>
<dbReference type="Pfam" id="PF07703">
    <property type="entry name" value="A2M_BRD"/>
    <property type="match status" value="1"/>
</dbReference>
<dbReference type="GO" id="GO:0005615">
    <property type="term" value="C:extracellular space"/>
    <property type="evidence" value="ECO:0007669"/>
    <property type="project" value="InterPro"/>
</dbReference>
<dbReference type="InterPro" id="IPR041246">
    <property type="entry name" value="Bact_MG10"/>
</dbReference>
<evidence type="ECO:0000256" key="1">
    <source>
        <dbReference type="SAM" id="MobiDB-lite"/>
    </source>
</evidence>
<dbReference type="Gene3D" id="1.50.10.20">
    <property type="match status" value="1"/>
</dbReference>